<keyword evidence="2" id="KW-1185">Reference proteome</keyword>
<dbReference type="GO" id="GO:0032259">
    <property type="term" value="P:methylation"/>
    <property type="evidence" value="ECO:0007669"/>
    <property type="project" value="InterPro"/>
</dbReference>
<name>A0A1R2BLW4_9CILI</name>
<dbReference type="GO" id="GO:0008168">
    <property type="term" value="F:methyltransferase activity"/>
    <property type="evidence" value="ECO:0007669"/>
    <property type="project" value="InterPro"/>
</dbReference>
<dbReference type="Proteomes" id="UP000187209">
    <property type="component" value="Unassembled WGS sequence"/>
</dbReference>
<gene>
    <name evidence="1" type="ORF">SteCoe_22524</name>
</gene>
<dbReference type="GO" id="GO:0003676">
    <property type="term" value="F:nucleic acid binding"/>
    <property type="evidence" value="ECO:0007669"/>
    <property type="project" value="InterPro"/>
</dbReference>
<dbReference type="PROSITE" id="PS00092">
    <property type="entry name" value="N6_MTASE"/>
    <property type="match status" value="1"/>
</dbReference>
<reference evidence="1 2" key="1">
    <citation type="submission" date="2016-11" db="EMBL/GenBank/DDBJ databases">
        <title>The macronuclear genome of Stentor coeruleus: a giant cell with tiny introns.</title>
        <authorList>
            <person name="Slabodnick M."/>
            <person name="Ruby J.G."/>
            <person name="Reiff S.B."/>
            <person name="Swart E.C."/>
            <person name="Gosai S."/>
            <person name="Prabakaran S."/>
            <person name="Witkowska E."/>
            <person name="Larue G.E."/>
            <person name="Fisher S."/>
            <person name="Freeman R.M."/>
            <person name="Gunawardena J."/>
            <person name="Chu W."/>
            <person name="Stover N.A."/>
            <person name="Gregory B.D."/>
            <person name="Nowacki M."/>
            <person name="Derisi J."/>
            <person name="Roy S.W."/>
            <person name="Marshall W.F."/>
            <person name="Sood P."/>
        </authorList>
    </citation>
    <scope>NUCLEOTIDE SEQUENCE [LARGE SCALE GENOMIC DNA]</scope>
    <source>
        <strain evidence="1">WM001</strain>
    </source>
</reference>
<proteinExistence type="predicted"/>
<accession>A0A1R2BLW4</accession>
<comment type="caution">
    <text evidence="1">The sequence shown here is derived from an EMBL/GenBank/DDBJ whole genome shotgun (WGS) entry which is preliminary data.</text>
</comment>
<dbReference type="InterPro" id="IPR002052">
    <property type="entry name" value="DNA_methylase_N6_adenine_CS"/>
</dbReference>
<organism evidence="1 2">
    <name type="scientific">Stentor coeruleus</name>
    <dbReference type="NCBI Taxonomy" id="5963"/>
    <lineage>
        <taxon>Eukaryota</taxon>
        <taxon>Sar</taxon>
        <taxon>Alveolata</taxon>
        <taxon>Ciliophora</taxon>
        <taxon>Postciliodesmatophora</taxon>
        <taxon>Heterotrichea</taxon>
        <taxon>Heterotrichida</taxon>
        <taxon>Stentoridae</taxon>
        <taxon>Stentor</taxon>
    </lineage>
</organism>
<dbReference type="AlphaFoldDB" id="A0A1R2BLW4"/>
<protein>
    <submittedName>
        <fullName evidence="1">Uncharacterized protein</fullName>
    </submittedName>
</protein>
<evidence type="ECO:0000313" key="1">
    <source>
        <dbReference type="EMBL" id="OMJ77819.1"/>
    </source>
</evidence>
<dbReference type="EMBL" id="MPUH01000555">
    <property type="protein sequence ID" value="OMJ77819.1"/>
    <property type="molecule type" value="Genomic_DNA"/>
</dbReference>
<sequence length="567" mass="66033">MSAEDLLRSHFLAVLDHPKLVELKLRYSSRVIMDNEIIDILAQLSPLSKALSSIHLLKYRSENFALKNMEGYLWCLLNLKKYIGLEYIEKALNEVKERIIAMTYQPISAKEKIDIAHRFAILAAEFESYDRYAEDIISGINTFATLNILEKKTLGVKKSNLDIWKNLVKKSIDSLLMSKLNKSDNSTSLFYDYLENFIASNIKEEMLLYEMKNFIMEMKNKFRLTLICEIIEDIDNFIIRPCYYEDISYINLENIFKEVYMKHSNTLNELKRIYFSTLRGQIPDFQVALSYFLIQFLKKGCSLDTKRYFKESAEKSIPFMSLSYTLKLLLKYPENVQYALAEVFVGYSDSPYSYSKFIFEKIQKGISFHIISEEWADDFINIVCNPPFVDRYRQIIENDMRSVVTQETSRILIMDLPKGLCGINTRNGGIILKNFRFSNGLKGATFQIYTCELGNFLARYRCQTIKEYKRASSLTKDMSYKVGETIEEEFFGSIVKSITTSACDYLIGGNLPSEIATFQNHFRIFNDDKNALRLNLEKSPNIIFLGQCGFNRQRRLKNQLKSSEKEL</sequence>
<evidence type="ECO:0000313" key="2">
    <source>
        <dbReference type="Proteomes" id="UP000187209"/>
    </source>
</evidence>